<protein>
    <submittedName>
        <fullName evidence="2">Nucleotidyltransferase with HDIG domain</fullName>
    </submittedName>
</protein>
<keyword evidence="3" id="KW-1185">Reference proteome</keyword>
<dbReference type="NCBIfam" id="TIGR00277">
    <property type="entry name" value="HDIG"/>
    <property type="match status" value="1"/>
</dbReference>
<dbReference type="PANTHER" id="PTHR43155">
    <property type="entry name" value="CYCLIC DI-GMP PHOSPHODIESTERASE PA4108-RELATED"/>
    <property type="match status" value="1"/>
</dbReference>
<dbReference type="EMBL" id="JAZHRV010000001">
    <property type="protein sequence ID" value="MEH2560352.1"/>
    <property type="molecule type" value="Genomic_DNA"/>
</dbReference>
<dbReference type="PROSITE" id="PS51832">
    <property type="entry name" value="HD_GYP"/>
    <property type="match status" value="1"/>
</dbReference>
<comment type="caution">
    <text evidence="2">The sequence shown here is derived from an EMBL/GenBank/DDBJ whole genome shotgun (WGS) entry which is preliminary data.</text>
</comment>
<organism evidence="2 3">
    <name type="scientific">Bradyrhizobium algeriense</name>
    <dbReference type="NCBI Taxonomy" id="634784"/>
    <lineage>
        <taxon>Bacteria</taxon>
        <taxon>Pseudomonadati</taxon>
        <taxon>Pseudomonadota</taxon>
        <taxon>Alphaproteobacteria</taxon>
        <taxon>Hyphomicrobiales</taxon>
        <taxon>Nitrobacteraceae</taxon>
        <taxon>Bradyrhizobium</taxon>
    </lineage>
</organism>
<dbReference type="InterPro" id="IPR037522">
    <property type="entry name" value="HD_GYP_dom"/>
</dbReference>
<feature type="domain" description="HD-GYP" evidence="1">
    <location>
        <begin position="160"/>
        <end position="346"/>
    </location>
</feature>
<dbReference type="CDD" id="cd00077">
    <property type="entry name" value="HDc"/>
    <property type="match status" value="1"/>
</dbReference>
<reference evidence="2 3" key="1">
    <citation type="submission" date="2024-02" db="EMBL/GenBank/DDBJ databases">
        <title>Adaptive strategies in a cosmopolitan and abundant soil bacterium.</title>
        <authorList>
            <person name="Carini P."/>
        </authorList>
    </citation>
    <scope>NUCLEOTIDE SEQUENCE [LARGE SCALE GENOMIC DNA]</scope>
    <source>
        <strain evidence="2 3">AZCC 1608</strain>
    </source>
</reference>
<dbReference type="PANTHER" id="PTHR43155:SF2">
    <property type="entry name" value="CYCLIC DI-GMP PHOSPHODIESTERASE PA4108"/>
    <property type="match status" value="1"/>
</dbReference>
<gene>
    <name evidence="2" type="ORF">V1286_007881</name>
</gene>
<evidence type="ECO:0000259" key="1">
    <source>
        <dbReference type="PROSITE" id="PS51832"/>
    </source>
</evidence>
<dbReference type="SMART" id="SM00471">
    <property type="entry name" value="HDc"/>
    <property type="match status" value="1"/>
</dbReference>
<name>A0ABU8BP53_9BRAD</name>
<accession>A0ABU8BP53</accession>
<dbReference type="SUPFAM" id="SSF109604">
    <property type="entry name" value="HD-domain/PDEase-like"/>
    <property type="match status" value="1"/>
</dbReference>
<proteinExistence type="predicted"/>
<evidence type="ECO:0000313" key="2">
    <source>
        <dbReference type="EMBL" id="MEH2560352.1"/>
    </source>
</evidence>
<evidence type="ECO:0000313" key="3">
    <source>
        <dbReference type="Proteomes" id="UP001364224"/>
    </source>
</evidence>
<dbReference type="InterPro" id="IPR003607">
    <property type="entry name" value="HD/PDEase_dom"/>
</dbReference>
<dbReference type="Pfam" id="PF13487">
    <property type="entry name" value="HD_5"/>
    <property type="match status" value="1"/>
</dbReference>
<dbReference type="InterPro" id="IPR006675">
    <property type="entry name" value="HDIG_dom"/>
</dbReference>
<dbReference type="Gene3D" id="1.10.3210.10">
    <property type="entry name" value="Hypothetical protein af1432"/>
    <property type="match status" value="1"/>
</dbReference>
<dbReference type="Proteomes" id="UP001364224">
    <property type="component" value="Unassembled WGS sequence"/>
</dbReference>
<dbReference type="RefSeq" id="WP_334489421.1">
    <property type="nucleotide sequence ID" value="NZ_JAZHRV010000001.1"/>
</dbReference>
<sequence length="346" mass="37636">MLVYFVTDEPTKLPAIRAMLEPQHAVVPWVLGGDGTGIRSHGVLMVDIDLRQMTRVDQLRVILQNLARIPEKLFVVHNLSRSMVAQAYALGATAIISRPKEAILKVTQIEAAEAAEEDKAADPTLQMGEGVAAFASMFSDVRRGRPLKLVDAKRATSKIIARVGQDGLSTWLDEVRRYHEGTFQHCLLVTGVAVAFGLDVGFSGGDVSRLGIAATLHDIGKARIPLSILDKPGRLDPEEEEIIRRHPVIGHDLLKGVAGISPEILDGVRHHHEYLDGSGYPDGLAGSQISDLVRLLTISDIFAALVESRPYRPPMARQDAYQILCGMEGKLEGALVRAFRKVALAG</sequence>